<evidence type="ECO:0000313" key="1">
    <source>
        <dbReference type="EMBL" id="TJY61491.1"/>
    </source>
</evidence>
<dbReference type="Proteomes" id="UP000309872">
    <property type="component" value="Unassembled WGS sequence"/>
</dbReference>
<dbReference type="EMBL" id="SUKA01000009">
    <property type="protein sequence ID" value="TJY61491.1"/>
    <property type="molecule type" value="Genomic_DNA"/>
</dbReference>
<protein>
    <submittedName>
        <fullName evidence="1">Uncharacterized protein</fullName>
    </submittedName>
</protein>
<name>A0A4U0GRA5_9SPHI</name>
<gene>
    <name evidence="1" type="ORF">FAZ19_21575</name>
</gene>
<dbReference type="InterPro" id="IPR020271">
    <property type="entry name" value="Uncharacterised_MJ1172"/>
</dbReference>
<organism evidence="1 2">
    <name type="scientific">Sphingobacterium alkalisoli</name>
    <dbReference type="NCBI Taxonomy" id="1874115"/>
    <lineage>
        <taxon>Bacteria</taxon>
        <taxon>Pseudomonadati</taxon>
        <taxon>Bacteroidota</taxon>
        <taxon>Sphingobacteriia</taxon>
        <taxon>Sphingobacteriales</taxon>
        <taxon>Sphingobacteriaceae</taxon>
        <taxon>Sphingobacterium</taxon>
    </lineage>
</organism>
<dbReference type="Pfam" id="PF10884">
    <property type="entry name" value="DUF2683"/>
    <property type="match status" value="1"/>
</dbReference>
<comment type="caution">
    <text evidence="1">The sequence shown here is derived from an EMBL/GenBank/DDBJ whole genome shotgun (WGS) entry which is preliminary data.</text>
</comment>
<dbReference type="RefSeq" id="WP_136822845.1">
    <property type="nucleotide sequence ID" value="NZ_BMJX01000009.1"/>
</dbReference>
<proteinExistence type="predicted"/>
<accession>A0A4U0GRA5</accession>
<evidence type="ECO:0000313" key="2">
    <source>
        <dbReference type="Proteomes" id="UP000309872"/>
    </source>
</evidence>
<dbReference type="AlphaFoldDB" id="A0A4U0GRA5"/>
<sequence length="67" mass="7566">MEAILIHPASKEQLAAIKAFAKALKIPFETKEVENTYLPEFVDKILQGREDVKNGKGVKIAIEDLWK</sequence>
<dbReference type="OrthoDB" id="827255at2"/>
<keyword evidence="2" id="KW-1185">Reference proteome</keyword>
<reference evidence="1 2" key="1">
    <citation type="submission" date="2019-04" db="EMBL/GenBank/DDBJ databases">
        <title>Sphingobacterium olei sp. nov., isolated from oil-contaminated soil.</title>
        <authorList>
            <person name="Liu B."/>
        </authorList>
    </citation>
    <scope>NUCLEOTIDE SEQUENCE [LARGE SCALE GENOMIC DNA]</scope>
    <source>
        <strain evidence="1 2">Y3L14</strain>
    </source>
</reference>